<dbReference type="InterPro" id="IPR001736">
    <property type="entry name" value="PLipase_D/transphosphatidylase"/>
</dbReference>
<keyword evidence="7" id="KW-0443">Lipid metabolism</keyword>
<feature type="region of interest" description="Disordered" evidence="11">
    <location>
        <begin position="1257"/>
        <end position="1344"/>
    </location>
</feature>
<dbReference type="SUPFAM" id="SSF56024">
    <property type="entry name" value="Phospholipase D/nuclease"/>
    <property type="match status" value="2"/>
</dbReference>
<evidence type="ECO:0000259" key="12">
    <source>
        <dbReference type="PROSITE" id="PS50035"/>
    </source>
</evidence>
<protein>
    <recommendedName>
        <fullName evidence="9">Phospholipase D1</fullName>
        <ecNumber evidence="3">3.1.4.4</ecNumber>
    </recommendedName>
    <alternativeName>
        <fullName evidence="8">Choline phosphatase 1</fullName>
    </alternativeName>
    <alternativeName>
        <fullName evidence="10">Phosphatidylcholine-hydrolyzing phospholipase D1</fullName>
    </alternativeName>
</protein>
<dbReference type="InterPro" id="IPR036871">
    <property type="entry name" value="PX_dom_sf"/>
</dbReference>
<feature type="domain" description="PLD phosphodiesterase" evidence="12">
    <location>
        <begin position="826"/>
        <end position="853"/>
    </location>
</feature>
<feature type="compositionally biased region" description="Basic and acidic residues" evidence="11">
    <location>
        <begin position="1514"/>
        <end position="1528"/>
    </location>
</feature>
<evidence type="ECO:0000256" key="4">
    <source>
        <dbReference type="ARBA" id="ARBA00022737"/>
    </source>
</evidence>
<keyword evidence="6" id="KW-0442">Lipid degradation</keyword>
<feature type="region of interest" description="Disordered" evidence="11">
    <location>
        <begin position="1366"/>
        <end position="1472"/>
    </location>
</feature>
<dbReference type="FunFam" id="3.30.870.10:FF:000011">
    <property type="entry name" value="Phospholipase"/>
    <property type="match status" value="1"/>
</dbReference>
<evidence type="ECO:0000256" key="8">
    <source>
        <dbReference type="ARBA" id="ARBA00042228"/>
    </source>
</evidence>
<feature type="compositionally biased region" description="Basic and acidic residues" evidence="11">
    <location>
        <begin position="1595"/>
        <end position="1608"/>
    </location>
</feature>
<sequence>MEINGFSPPPSPGTEINNDHRILHQKPTSSEFYSSRSNKLQNSLDSENSEQESIYISDGSVSSRPVTIHAGDTEALDLGTRNSYIAPRSASSATTGSSDLYATSLPDNSPCGSSVYIPHDFSSRRKTSTREEGIQRMSTTGSMPHELFHQSQEQIERHHNYPRPHRWRRVKDWILTPASKNRKTQKNQEAMEAERAAFDPCLFYRQLEWNILPPFLLSSRFQTDEHDQHMIPILISQIRISVTRPNDRSNYYAQRKRKNLLKRTRNRLYAKHHSSTRTSIKEKKRNHHYNSNNKNKKELQDAHVDSNKQADMFKIVVEYGNTGDNSRLRASDHNSFRWVVYRSYWDFLRLHYHFLSHDILKKRNITIPRLPRLHQVRRPGHKNTTWQRSTLIQRHLAEKKGLQEKERHQVPQQHYNISEEESAGPSTTLSTIQQQKQQQQTQQSQYMSTRNNHIDQPQGIEEENNNVVAVENGEEKQSVQKSNGLDLSFNLGLEFENDPNCLPDMIEDPTKLKYRALERYLYALARTLWISPQINRFCKFLEISKLGLSLCISDPEGYHGKEGYLTIVNRTDRQIVRRHRDRLFCGLLARHESKRIPRWFIVRESYIIVCAGGPDEMAVEDVFLIDYSFRIERLSNTKKQPKCIPLVSRKSKWKPANHTLCVRNLHTTWHLQAKNSQQERQFFESIQYMAKESIWSRRHPFDSYAPIRHYTSVSWFVDGRDYFWEVSLALESAKESIYIHDWWLSPELYLRRPPCDNETWRLDRVLQRKAQQGVKIYIIIYKEVAVALPLYSHYSKKRLLSLSPDNIYVQRHPSRASDIFNKNNSLFYAHHEKICVVDNHVAFIGGIDLCFGRWDNYQHVVVDNGTPYHPPDEFNKNSDCNSNISTSTTQQQKHPQIWPGKDYSNPRILDFHTLDKPFEENMDRTKLARMPWHDVSVRMTGQPARDVARHFVQRWNFLRRSKPRPPKRPTPLLLVKPDIVPFISSSQITAESKHKYQREQHHHDPRAGSLPMSHVCCIQLLRSVSQWSLGTQDHVETSIQNAYVEVIESSEHFVYIENQFFITATQCGSTKIVNRVGDALVNRILKAKRTGNRWRAIVILPLVPGFQAEINEAEASTVRLIMHCQYKSINRGPHSIFGRLRAEGITNPEEYITFYGLRSWGELDNGHLVTEQVYVHAKLLIADDSTVIIGSANINERSLLGNRDSEIAACIHDNEIVVSTLNGRPVKVGAFARSLRLRLMSEHLGVTFEQITAMLEESEKKRQQQQERKGSTVNEDSTDNTKEKNEQHWTRRSSSLSIPENGSMQTATPLFTQQQFEESPNQNLPLKTTETTPSLPSPSPSSAIAAQQVVYTQPWWIVDNNDNNEDNCHKIPTTNASSSSTTTTKTTPLKPPSSLQGSHMTENTSSNNNNFNKTITNSIINPLSTTTNNTTDEEEQKHQKAKIWRRGSSRRRSDVEKTTITTNTSGTSMSCTQKHDEKHVQFWEKLCCDPGIGGSGADQGDQLLSEAASASTNEVDHNDSNDDNDGTRKSPCYSNEYVQNTLLDPLSAEFMDLWHNTARRNSHLFRCVFLAMPDNNVQTWDDYNEFKHISKECLGRKDPATSGTHKEMLLSSARRRRYSSGHTNVKYTTSSQQQNTTKESLENSNDNNCNRRRNSNVSSNGDRESPTAADTGSQPERAHDYLCRVQGHLVIWPIHFMEKEDERNEFLHNMDRLAPLEIFD</sequence>
<evidence type="ECO:0000256" key="10">
    <source>
        <dbReference type="ARBA" id="ARBA00079280"/>
    </source>
</evidence>
<comment type="caution">
    <text evidence="13">The sequence shown here is derived from an EMBL/GenBank/DDBJ whole genome shotgun (WGS) entry which is preliminary data.</text>
</comment>
<dbReference type="CDD" id="cd09141">
    <property type="entry name" value="PLDc_vPLD1_2_yPLD_like_2"/>
    <property type="match status" value="1"/>
</dbReference>
<feature type="region of interest" description="Disordered" evidence="11">
    <location>
        <begin position="271"/>
        <end position="300"/>
    </location>
</feature>
<dbReference type="OrthoDB" id="14911at2759"/>
<feature type="region of interest" description="Disordered" evidence="11">
    <location>
        <begin position="1"/>
        <end position="67"/>
    </location>
</feature>
<feature type="compositionally biased region" description="Basic and acidic residues" evidence="11">
    <location>
        <begin position="1279"/>
        <end position="1289"/>
    </location>
</feature>
<dbReference type="PROSITE" id="PS50035">
    <property type="entry name" value="PLD"/>
    <property type="match status" value="2"/>
</dbReference>
<gene>
    <name evidence="13" type="ORF">INT45_007055</name>
</gene>
<comment type="catalytic activity">
    <reaction evidence="1">
        <text>a 1,2-diacyl-sn-glycero-3-phosphocholine + H2O = a 1,2-diacyl-sn-glycero-3-phosphate + choline + H(+)</text>
        <dbReference type="Rhea" id="RHEA:14445"/>
        <dbReference type="ChEBI" id="CHEBI:15354"/>
        <dbReference type="ChEBI" id="CHEBI:15377"/>
        <dbReference type="ChEBI" id="CHEBI:15378"/>
        <dbReference type="ChEBI" id="CHEBI:57643"/>
        <dbReference type="ChEBI" id="CHEBI:58608"/>
        <dbReference type="EC" id="3.1.4.4"/>
    </reaction>
</comment>
<feature type="compositionally biased region" description="Polar residues" evidence="11">
    <location>
        <begin position="1621"/>
        <end position="1638"/>
    </location>
</feature>
<evidence type="ECO:0000256" key="9">
    <source>
        <dbReference type="ARBA" id="ARBA00074658"/>
    </source>
</evidence>
<evidence type="ECO:0000256" key="3">
    <source>
        <dbReference type="ARBA" id="ARBA00012027"/>
    </source>
</evidence>
<accession>A0A8H7SCN6</accession>
<feature type="domain" description="PLD phosphodiesterase" evidence="12">
    <location>
        <begin position="1171"/>
        <end position="1198"/>
    </location>
</feature>
<dbReference type="PANTHER" id="PTHR18896:SF76">
    <property type="entry name" value="PHOSPHOLIPASE"/>
    <property type="match status" value="1"/>
</dbReference>
<dbReference type="InterPro" id="IPR015679">
    <property type="entry name" value="PLipase_D_fam"/>
</dbReference>
<dbReference type="Gene3D" id="3.30.870.10">
    <property type="entry name" value="Endonuclease Chain A"/>
    <property type="match status" value="2"/>
</dbReference>
<evidence type="ECO:0000256" key="5">
    <source>
        <dbReference type="ARBA" id="ARBA00022801"/>
    </source>
</evidence>
<dbReference type="SMART" id="SM00155">
    <property type="entry name" value="PLDc"/>
    <property type="match status" value="2"/>
</dbReference>
<evidence type="ECO:0000313" key="14">
    <source>
        <dbReference type="Proteomes" id="UP000646827"/>
    </source>
</evidence>
<feature type="compositionally biased region" description="Polar residues" evidence="11">
    <location>
        <begin position="26"/>
        <end position="65"/>
    </location>
</feature>
<feature type="compositionally biased region" description="Polar residues" evidence="11">
    <location>
        <begin position="1292"/>
        <end position="1323"/>
    </location>
</feature>
<feature type="compositionally biased region" description="Basic and acidic residues" evidence="11">
    <location>
        <begin position="1257"/>
        <end position="1270"/>
    </location>
</feature>
<dbReference type="CDD" id="cd09138">
    <property type="entry name" value="PLDc_vPLD1_2_yPLD_like_1"/>
    <property type="match status" value="1"/>
</dbReference>
<dbReference type="EMBL" id="JAEPRB010000023">
    <property type="protein sequence ID" value="KAG2225811.1"/>
    <property type="molecule type" value="Genomic_DNA"/>
</dbReference>
<organism evidence="13 14">
    <name type="scientific">Circinella minor</name>
    <dbReference type="NCBI Taxonomy" id="1195481"/>
    <lineage>
        <taxon>Eukaryota</taxon>
        <taxon>Fungi</taxon>
        <taxon>Fungi incertae sedis</taxon>
        <taxon>Mucoromycota</taxon>
        <taxon>Mucoromycotina</taxon>
        <taxon>Mucoromycetes</taxon>
        <taxon>Mucorales</taxon>
        <taxon>Lichtheimiaceae</taxon>
        <taxon>Circinella</taxon>
    </lineage>
</organism>
<proteinExistence type="inferred from homology"/>
<dbReference type="SUPFAM" id="SSF64268">
    <property type="entry name" value="PX domain"/>
    <property type="match status" value="1"/>
</dbReference>
<feature type="compositionally biased region" description="Low complexity" evidence="11">
    <location>
        <begin position="1403"/>
        <end position="1430"/>
    </location>
</feature>
<feature type="compositionally biased region" description="Basic residues" evidence="11">
    <location>
        <begin position="1439"/>
        <end position="1450"/>
    </location>
</feature>
<keyword evidence="14" id="KW-1185">Reference proteome</keyword>
<reference evidence="13 14" key="1">
    <citation type="submission" date="2020-12" db="EMBL/GenBank/DDBJ databases">
        <title>Metabolic potential, ecology and presence of endohyphal bacteria is reflected in genomic diversity of Mucoromycotina.</title>
        <authorList>
            <person name="Muszewska A."/>
            <person name="Okrasinska A."/>
            <person name="Steczkiewicz K."/>
            <person name="Drgas O."/>
            <person name="Orlowska M."/>
            <person name="Perlinska-Lenart U."/>
            <person name="Aleksandrzak-Piekarczyk T."/>
            <person name="Szatraj K."/>
            <person name="Zielenkiewicz U."/>
            <person name="Pilsyk S."/>
            <person name="Malc E."/>
            <person name="Mieczkowski P."/>
            <person name="Kruszewska J.S."/>
            <person name="Biernat P."/>
            <person name="Pawlowska J."/>
        </authorList>
    </citation>
    <scope>NUCLEOTIDE SEQUENCE [LARGE SCALE GENOMIC DNA]</scope>
    <source>
        <strain evidence="13 14">CBS 142.35</strain>
    </source>
</reference>
<dbReference type="PANTHER" id="PTHR18896">
    <property type="entry name" value="PHOSPHOLIPASE D"/>
    <property type="match status" value="1"/>
</dbReference>
<feature type="region of interest" description="Disordered" evidence="11">
    <location>
        <begin position="401"/>
        <end position="449"/>
    </location>
</feature>
<name>A0A8H7SCN6_9FUNG</name>
<dbReference type="GO" id="GO:0004630">
    <property type="term" value="F:phospholipase D activity"/>
    <property type="evidence" value="ECO:0007669"/>
    <property type="project" value="UniProtKB-EC"/>
</dbReference>
<feature type="region of interest" description="Disordered" evidence="11">
    <location>
        <begin position="1507"/>
        <end position="1531"/>
    </location>
</feature>
<evidence type="ECO:0000256" key="2">
    <source>
        <dbReference type="ARBA" id="ARBA00008664"/>
    </source>
</evidence>
<keyword evidence="4" id="KW-0677">Repeat</keyword>
<dbReference type="Pfam" id="PF13091">
    <property type="entry name" value="PLDc_2"/>
    <property type="match status" value="1"/>
</dbReference>
<dbReference type="GO" id="GO:0009395">
    <property type="term" value="P:phospholipid catabolic process"/>
    <property type="evidence" value="ECO:0007669"/>
    <property type="project" value="TreeGrafter"/>
</dbReference>
<evidence type="ECO:0000256" key="6">
    <source>
        <dbReference type="ARBA" id="ARBA00022963"/>
    </source>
</evidence>
<feature type="compositionally biased region" description="Low complexity" evidence="11">
    <location>
        <begin position="1377"/>
        <end position="1395"/>
    </location>
</feature>
<evidence type="ECO:0000256" key="1">
    <source>
        <dbReference type="ARBA" id="ARBA00000798"/>
    </source>
</evidence>
<feature type="compositionally biased region" description="Low complexity" evidence="11">
    <location>
        <begin position="1458"/>
        <end position="1470"/>
    </location>
</feature>
<feature type="region of interest" description="Disordered" evidence="11">
    <location>
        <begin position="1595"/>
        <end position="1676"/>
    </location>
</feature>
<evidence type="ECO:0000313" key="13">
    <source>
        <dbReference type="EMBL" id="KAG2225811.1"/>
    </source>
</evidence>
<feature type="compositionally biased region" description="Low complexity" evidence="11">
    <location>
        <begin position="426"/>
        <end position="449"/>
    </location>
</feature>
<dbReference type="EC" id="3.1.4.4" evidence="3"/>
<feature type="compositionally biased region" description="Low complexity" evidence="11">
    <location>
        <begin position="1324"/>
        <end position="1334"/>
    </location>
</feature>
<dbReference type="GO" id="GO:0035091">
    <property type="term" value="F:phosphatidylinositol binding"/>
    <property type="evidence" value="ECO:0007669"/>
    <property type="project" value="InterPro"/>
</dbReference>
<comment type="similarity">
    <text evidence="2">Belongs to the phospholipase D family.</text>
</comment>
<dbReference type="Pfam" id="PF00614">
    <property type="entry name" value="PLDc"/>
    <property type="match status" value="1"/>
</dbReference>
<dbReference type="InterPro" id="IPR025202">
    <property type="entry name" value="PLD-like_dom"/>
</dbReference>
<keyword evidence="5" id="KW-0378">Hydrolase</keyword>
<dbReference type="Proteomes" id="UP000646827">
    <property type="component" value="Unassembled WGS sequence"/>
</dbReference>
<evidence type="ECO:0000256" key="11">
    <source>
        <dbReference type="SAM" id="MobiDB-lite"/>
    </source>
</evidence>
<evidence type="ECO:0000256" key="7">
    <source>
        <dbReference type="ARBA" id="ARBA00023098"/>
    </source>
</evidence>